<dbReference type="InterPro" id="IPR000337">
    <property type="entry name" value="GPCR_3"/>
</dbReference>
<dbReference type="InterPro" id="IPR028082">
    <property type="entry name" value="Peripla_BP_I"/>
</dbReference>
<keyword evidence="8" id="KW-0732">Signal</keyword>
<dbReference type="Pfam" id="PF01094">
    <property type="entry name" value="ANF_receptor"/>
    <property type="match status" value="2"/>
</dbReference>
<gene>
    <name evidence="10" type="ORF">ACJMK2_025119</name>
</gene>
<evidence type="ECO:0000256" key="5">
    <source>
        <dbReference type="ARBA" id="ARBA00023170"/>
    </source>
</evidence>
<name>A0ABD3XG00_SINWO</name>
<feature type="transmembrane region" description="Helical" evidence="7">
    <location>
        <begin position="1040"/>
        <end position="1066"/>
    </location>
</feature>
<dbReference type="SUPFAM" id="SSF53822">
    <property type="entry name" value="Periplasmic binding protein-like I"/>
    <property type="match status" value="2"/>
</dbReference>
<evidence type="ECO:0000256" key="7">
    <source>
        <dbReference type="SAM" id="Phobius"/>
    </source>
</evidence>
<dbReference type="EMBL" id="JBJQND010000002">
    <property type="protein sequence ID" value="KAL3885020.1"/>
    <property type="molecule type" value="Genomic_DNA"/>
</dbReference>
<evidence type="ECO:0000256" key="2">
    <source>
        <dbReference type="ARBA" id="ARBA00022692"/>
    </source>
</evidence>
<dbReference type="GO" id="GO:0016020">
    <property type="term" value="C:membrane"/>
    <property type="evidence" value="ECO:0007669"/>
    <property type="project" value="UniProtKB-SubCell"/>
</dbReference>
<keyword evidence="4 7" id="KW-0472">Membrane</keyword>
<feature type="chain" id="PRO_5044814037" description="Receptor ligand binding region domain-containing protein" evidence="8">
    <location>
        <begin position="25"/>
        <end position="1128"/>
    </location>
</feature>
<dbReference type="PANTHER" id="PTHR24060">
    <property type="entry name" value="METABOTROPIC GLUTAMATE RECEPTOR"/>
    <property type="match status" value="1"/>
</dbReference>
<dbReference type="AlphaFoldDB" id="A0ABD3XG00"/>
<feature type="signal peptide" evidence="8">
    <location>
        <begin position="1"/>
        <end position="24"/>
    </location>
</feature>
<comment type="caution">
    <text evidence="10">The sequence shown here is derived from an EMBL/GenBank/DDBJ whole genome shotgun (WGS) entry which is preliminary data.</text>
</comment>
<keyword evidence="5" id="KW-0675">Receptor</keyword>
<keyword evidence="3 7" id="KW-1133">Transmembrane helix</keyword>
<evidence type="ECO:0000256" key="3">
    <source>
        <dbReference type="ARBA" id="ARBA00022989"/>
    </source>
</evidence>
<comment type="subcellular location">
    <subcellularLocation>
        <location evidence="1">Membrane</location>
        <topology evidence="1">Multi-pass membrane protein</topology>
    </subcellularLocation>
</comment>
<dbReference type="PRINTS" id="PR00248">
    <property type="entry name" value="GPCRMGR"/>
</dbReference>
<sequence length="1128" mass="124762">MAIVVIKCSFTVMALAFFALPSTGDTLPNMIEIPGDVMVAGIFSIQETRNGICSNIDSQSVMNFEAIRWYFEYLNSSASLPFRIGFLAYKTCGILGKATENMADIISRSRTARDSNGVNHTYIIGVIGPELNSEAEVVSYGISTLHPDDRLIQIGFSTTAGVLGDSSLYPNFYRVSPNGRTEVKFMVKAFEKLGWTRFAIVYESIKYATESAYALKKAVEEIGICVSYSNVIHVTSSGDVNLNEISTVVEDIAIRSSPLINGVVFFGTASTAQLIMIKANSTFFPSLPIFFMSEGIGLNTKVFYDGNVFIWNALGSYAVSCPFRKITEFHTYWTSLFRNTSKLLEKSQSNPWLLDVFEKISNCRPSSLNLCNGLTDIQIANVSIMHSVFTRYALLAAHTMSRTLVSVIKSSCDGNAQICPTFLNSFQPIMMSEKLESLTFDTDKDFGWRVPSLSEQFFFNSSGEVVFLSDTPMFELYNLQKGNKTSNIVDYEKIGTFKDGDLTLKTETIRDYYIDHKELFWPYIRRAECLNGYICRECIGPDISDLIIHISGDLYVVAMLPVHDKTGTLGCDGIRVINGYQLVEAFKYAVDKFNTGGEYSSSFGRNIRIGLIVLNSCNSGLVVKRKILEIHSKGVTKGSNTIDINKRVIGYVGELGSSVSIASAQVLTQLGYVQVSYASTSSQLSSRNEFPYFMRIVTPDNKQADVIVELIKQLNSEYVQLIYSDETYGIGGRDSLLAASKGKKICIVQPPISLKDSINENLSGFYERLRQNPQAKIVIIFLRSHLAVLLMNTLSSQMKKGEFIFIGSEAWGTNVDIVKKGTPANLIGSFTVAMETSSNDVLVNNIKGLFPERNGSTPWMQTYLEKKLYCYFNWSYNRIQMSQCTQHKIKELWPDGWIKFGANAAISLLIGAGKFFTSKCSTWTGELCDKYISDPSGLVQEIKNVALDLEGTGIPVKVFDSNGDGHIGYTIYNIQQTETEVNYVKVGQYLLDAGITLVTSNLQYPNGVQVESPCPNTQACAACFSSGSSSPTETLKQSDAVVLVLGTLVGIFGTATIGLSLGIIFYRRRGHTNNSTYLTAIYEAPQRTDNPSGSEFPSEDRITPPGACSVGQPHSNILEKERSIYYSF</sequence>
<keyword evidence="2 7" id="KW-0812">Transmembrane</keyword>
<organism evidence="10 11">
    <name type="scientific">Sinanodonta woodiana</name>
    <name type="common">Chinese pond mussel</name>
    <name type="synonym">Anodonta woodiana</name>
    <dbReference type="NCBI Taxonomy" id="1069815"/>
    <lineage>
        <taxon>Eukaryota</taxon>
        <taxon>Metazoa</taxon>
        <taxon>Spiralia</taxon>
        <taxon>Lophotrochozoa</taxon>
        <taxon>Mollusca</taxon>
        <taxon>Bivalvia</taxon>
        <taxon>Autobranchia</taxon>
        <taxon>Heteroconchia</taxon>
        <taxon>Palaeoheterodonta</taxon>
        <taxon>Unionida</taxon>
        <taxon>Unionoidea</taxon>
        <taxon>Unionidae</taxon>
        <taxon>Unioninae</taxon>
        <taxon>Sinanodonta</taxon>
    </lineage>
</organism>
<keyword evidence="6" id="KW-0325">Glycoprotein</keyword>
<feature type="domain" description="Receptor ligand binding region" evidence="9">
    <location>
        <begin position="584"/>
        <end position="821"/>
    </location>
</feature>
<evidence type="ECO:0000256" key="4">
    <source>
        <dbReference type="ARBA" id="ARBA00023136"/>
    </source>
</evidence>
<protein>
    <recommendedName>
        <fullName evidence="9">Receptor ligand binding region domain-containing protein</fullName>
    </recommendedName>
</protein>
<accession>A0ABD3XG00</accession>
<dbReference type="Proteomes" id="UP001634394">
    <property type="component" value="Unassembled WGS sequence"/>
</dbReference>
<evidence type="ECO:0000259" key="9">
    <source>
        <dbReference type="Pfam" id="PF01094"/>
    </source>
</evidence>
<dbReference type="InterPro" id="IPR001828">
    <property type="entry name" value="ANF_lig-bd_rcpt"/>
</dbReference>
<dbReference type="Gene3D" id="3.40.50.2300">
    <property type="match status" value="4"/>
</dbReference>
<keyword evidence="11" id="KW-1185">Reference proteome</keyword>
<feature type="domain" description="Receptor ligand binding region" evidence="9">
    <location>
        <begin position="71"/>
        <end position="280"/>
    </location>
</feature>
<evidence type="ECO:0000256" key="1">
    <source>
        <dbReference type="ARBA" id="ARBA00004141"/>
    </source>
</evidence>
<proteinExistence type="predicted"/>
<evidence type="ECO:0000313" key="10">
    <source>
        <dbReference type="EMBL" id="KAL3885020.1"/>
    </source>
</evidence>
<evidence type="ECO:0000256" key="8">
    <source>
        <dbReference type="SAM" id="SignalP"/>
    </source>
</evidence>
<evidence type="ECO:0000256" key="6">
    <source>
        <dbReference type="ARBA" id="ARBA00023180"/>
    </source>
</evidence>
<evidence type="ECO:0000313" key="11">
    <source>
        <dbReference type="Proteomes" id="UP001634394"/>
    </source>
</evidence>
<dbReference type="InterPro" id="IPR050726">
    <property type="entry name" value="mGluR"/>
</dbReference>
<reference evidence="10 11" key="1">
    <citation type="submission" date="2024-11" db="EMBL/GenBank/DDBJ databases">
        <title>Chromosome-level genome assembly of the freshwater bivalve Anodonta woodiana.</title>
        <authorList>
            <person name="Chen X."/>
        </authorList>
    </citation>
    <scope>NUCLEOTIDE SEQUENCE [LARGE SCALE GENOMIC DNA]</scope>
    <source>
        <strain evidence="10">MN2024</strain>
        <tissue evidence="10">Gills</tissue>
    </source>
</reference>